<comment type="similarity">
    <text evidence="1">Belongs to the HIBADH-related family.</text>
</comment>
<keyword evidence="2" id="KW-0560">Oxidoreductase</keyword>
<feature type="active site" evidence="4">
    <location>
        <position position="170"/>
    </location>
</feature>
<dbReference type="PIRSF" id="PIRSF000103">
    <property type="entry name" value="HIBADH"/>
    <property type="match status" value="1"/>
</dbReference>
<evidence type="ECO:0000313" key="8">
    <source>
        <dbReference type="Proteomes" id="UP000054837"/>
    </source>
</evidence>
<feature type="domain" description="6-phosphogluconate dehydrogenase NADP-binding" evidence="5">
    <location>
        <begin position="2"/>
        <end position="161"/>
    </location>
</feature>
<gene>
    <name evidence="7" type="ORF">AVL62_01280</name>
</gene>
<dbReference type="InterPro" id="IPR013328">
    <property type="entry name" value="6PGD_dom2"/>
</dbReference>
<evidence type="ECO:0000259" key="5">
    <source>
        <dbReference type="Pfam" id="PF03446"/>
    </source>
</evidence>
<accession>A0A0W8I5Q3</accession>
<comment type="caution">
    <text evidence="7">The sequence shown here is derived from an EMBL/GenBank/DDBJ whole genome shotgun (WGS) entry which is preliminary data.</text>
</comment>
<dbReference type="GO" id="GO:0016054">
    <property type="term" value="P:organic acid catabolic process"/>
    <property type="evidence" value="ECO:0007669"/>
    <property type="project" value="UniProtKB-ARBA"/>
</dbReference>
<evidence type="ECO:0000313" key="7">
    <source>
        <dbReference type="EMBL" id="KUG53457.1"/>
    </source>
</evidence>
<dbReference type="RefSeq" id="WP_058891465.1">
    <property type="nucleotide sequence ID" value="NZ_LQBL01000028.1"/>
</dbReference>
<keyword evidence="8" id="KW-1185">Reference proteome</keyword>
<evidence type="ECO:0000256" key="1">
    <source>
        <dbReference type="ARBA" id="ARBA00009080"/>
    </source>
</evidence>
<dbReference type="Pfam" id="PF14833">
    <property type="entry name" value="NAD_binding_11"/>
    <property type="match status" value="1"/>
</dbReference>
<dbReference type="AlphaFoldDB" id="A0A0W8I5Q3"/>
<dbReference type="PROSITE" id="PS00895">
    <property type="entry name" value="3_HYDROXYISOBUT_DH"/>
    <property type="match status" value="1"/>
</dbReference>
<dbReference type="OrthoDB" id="3185659at2"/>
<dbReference type="EMBL" id="LQBL01000028">
    <property type="protein sequence ID" value="KUG53457.1"/>
    <property type="molecule type" value="Genomic_DNA"/>
</dbReference>
<dbReference type="InterPro" id="IPR029154">
    <property type="entry name" value="HIBADH-like_NADP-bd"/>
</dbReference>
<dbReference type="InterPro" id="IPR006115">
    <property type="entry name" value="6PGDH_NADP-bd"/>
</dbReference>
<evidence type="ECO:0000256" key="4">
    <source>
        <dbReference type="PIRSR" id="PIRSR000103-1"/>
    </source>
</evidence>
<evidence type="ECO:0000256" key="2">
    <source>
        <dbReference type="ARBA" id="ARBA00023002"/>
    </source>
</evidence>
<dbReference type="InterPro" id="IPR008927">
    <property type="entry name" value="6-PGluconate_DH-like_C_sf"/>
</dbReference>
<dbReference type="SUPFAM" id="SSF51735">
    <property type="entry name" value="NAD(P)-binding Rossmann-fold domains"/>
    <property type="match status" value="1"/>
</dbReference>
<protein>
    <submittedName>
        <fullName evidence="7">2-hydroxy-3-oxopropionate reductase</fullName>
    </submittedName>
</protein>
<dbReference type="Gene3D" id="1.10.1040.10">
    <property type="entry name" value="N-(1-d-carboxylethyl)-l-norvaline Dehydrogenase, domain 2"/>
    <property type="match status" value="1"/>
</dbReference>
<dbReference type="GO" id="GO:0050661">
    <property type="term" value="F:NADP binding"/>
    <property type="evidence" value="ECO:0007669"/>
    <property type="project" value="InterPro"/>
</dbReference>
<dbReference type="PANTHER" id="PTHR43060:SF15">
    <property type="entry name" value="3-HYDROXYISOBUTYRATE DEHYDROGENASE-LIKE 1, MITOCHONDRIAL-RELATED"/>
    <property type="match status" value="1"/>
</dbReference>
<sequence>MRIAFVGLGVMGAPMAAHLQRAGHEVRGHNRSPGKGAELEAAGGTTVDTLPEALEGAEAVCLMLPDGPDVEAVMGGDEGVLARAAAGTLVVDFSTISPAVARRVAGQAADRGMPMVDAPVSGGQAGAQEARLSVMVGGEEDAVRTARPLLEAVGATVVHVGPPGAGQVVKAANQVVVAGNIQVLSEAVVLLESQGIALEEALDVLAGGLAGSAVLTQKRDNLVGRSFEPGFRMELHDKDLRIAGGLAADSGLDLPVARAVAALVAQALEDGDAALDHSALIRGLDRRTSGGTR</sequence>
<dbReference type="Gene3D" id="3.40.50.720">
    <property type="entry name" value="NAD(P)-binding Rossmann-like Domain"/>
    <property type="match status" value="1"/>
</dbReference>
<dbReference type="InterPro" id="IPR036291">
    <property type="entry name" value="NAD(P)-bd_dom_sf"/>
</dbReference>
<dbReference type="SUPFAM" id="SSF48179">
    <property type="entry name" value="6-phosphogluconate dehydrogenase C-terminal domain-like"/>
    <property type="match status" value="1"/>
</dbReference>
<reference evidence="7 8" key="1">
    <citation type="submission" date="2015-12" db="EMBL/GenBank/DDBJ databases">
        <title>Serinicoccus chungangenesis strain CD08_5 genome sequencing and assembly.</title>
        <authorList>
            <person name="Chander A.M."/>
            <person name="Kaur G."/>
            <person name="Nair G.R."/>
            <person name="Dhawan D.K."/>
            <person name="Kochhar R.K."/>
            <person name="Mayilraj S."/>
            <person name="Bhadada S.K."/>
        </authorList>
    </citation>
    <scope>NUCLEOTIDE SEQUENCE [LARGE SCALE GENOMIC DNA]</scope>
    <source>
        <strain evidence="7 8">CD08_5</strain>
    </source>
</reference>
<proteinExistence type="inferred from homology"/>
<name>A0A0W8I5Q3_9MICO</name>
<evidence type="ECO:0000259" key="6">
    <source>
        <dbReference type="Pfam" id="PF14833"/>
    </source>
</evidence>
<dbReference type="GO" id="GO:0016491">
    <property type="term" value="F:oxidoreductase activity"/>
    <property type="evidence" value="ECO:0007669"/>
    <property type="project" value="UniProtKB-KW"/>
</dbReference>
<dbReference type="PANTHER" id="PTHR43060">
    <property type="entry name" value="3-HYDROXYISOBUTYRATE DEHYDROGENASE-LIKE 1, MITOCHONDRIAL-RELATED"/>
    <property type="match status" value="1"/>
</dbReference>
<organism evidence="7 8">
    <name type="scientific">Serinicoccus chungangensis</name>
    <dbReference type="NCBI Taxonomy" id="767452"/>
    <lineage>
        <taxon>Bacteria</taxon>
        <taxon>Bacillati</taxon>
        <taxon>Actinomycetota</taxon>
        <taxon>Actinomycetes</taxon>
        <taxon>Micrococcales</taxon>
        <taxon>Ornithinimicrobiaceae</taxon>
        <taxon>Serinicoccus</taxon>
    </lineage>
</organism>
<evidence type="ECO:0000256" key="3">
    <source>
        <dbReference type="ARBA" id="ARBA00023027"/>
    </source>
</evidence>
<dbReference type="InterPro" id="IPR015815">
    <property type="entry name" value="HIBADH-related"/>
</dbReference>
<dbReference type="STRING" id="767452.AVL62_01280"/>
<dbReference type="InterPro" id="IPR002204">
    <property type="entry name" value="3-OH-isobutyrate_DH-rel_CS"/>
</dbReference>
<feature type="domain" description="3-hydroxyisobutyrate dehydrogenase-like NAD-binding" evidence="6">
    <location>
        <begin position="164"/>
        <end position="282"/>
    </location>
</feature>
<dbReference type="GO" id="GO:0051287">
    <property type="term" value="F:NAD binding"/>
    <property type="evidence" value="ECO:0007669"/>
    <property type="project" value="InterPro"/>
</dbReference>
<dbReference type="Proteomes" id="UP000054837">
    <property type="component" value="Unassembled WGS sequence"/>
</dbReference>
<keyword evidence="3" id="KW-0520">NAD</keyword>
<dbReference type="Pfam" id="PF03446">
    <property type="entry name" value="NAD_binding_2"/>
    <property type="match status" value="1"/>
</dbReference>